<feature type="non-terminal residue" evidence="3">
    <location>
        <position position="324"/>
    </location>
</feature>
<sequence>SFLQYCNRYVKWVPSTTSARDEALWMLSVFYFVFDQKGIVEKQTPIDPAYIGKTTPLSNWLHEYADSLGKWMDTEDSGKLVSTFRTNPEYTVFEYQEPEGGWKTFNQFFSRTVNPVYRPICPRNTVASPCDAKFDGFWEIKDGKVRLETQTVKFKGIEWPIEQLLQDTELGKTFHNGVFMHSFLLPNNYHRVHAPVSGKVINRKTIKGDVYLEVTADPDKQKLLPLPRRMMPRKGLNAPEDVTAQDYAGYQWNQVRGMWVIDTDQSEVDDIRIGKVALFAVGMAQISSVNWDKQTAGAPNTQVQKGEEIGYLKYGGSDYILLFE</sequence>
<reference evidence="3" key="1">
    <citation type="submission" date="2021-12" db="EMBL/GenBank/DDBJ databases">
        <title>Convergent genome expansion in fungi linked to evolution of root-endophyte symbiosis.</title>
        <authorList>
            <consortium name="DOE Joint Genome Institute"/>
            <person name="Ke Y.-H."/>
            <person name="Bonito G."/>
            <person name="Liao H.-L."/>
            <person name="Looney B."/>
            <person name="Rojas-Flechas A."/>
            <person name="Nash J."/>
            <person name="Hameed K."/>
            <person name="Schadt C."/>
            <person name="Martin F."/>
            <person name="Crous P.W."/>
            <person name="Miettinen O."/>
            <person name="Magnuson J.K."/>
            <person name="Labbe J."/>
            <person name="Jacobson D."/>
            <person name="Doktycz M.J."/>
            <person name="Veneault-Fourrey C."/>
            <person name="Kuo A."/>
            <person name="Mondo S."/>
            <person name="Calhoun S."/>
            <person name="Riley R."/>
            <person name="Ohm R."/>
            <person name="LaButti K."/>
            <person name="Andreopoulos B."/>
            <person name="Pangilinan J."/>
            <person name="Nolan M."/>
            <person name="Tritt A."/>
            <person name="Clum A."/>
            <person name="Lipzen A."/>
            <person name="Daum C."/>
            <person name="Barry K."/>
            <person name="Grigoriev I.V."/>
            <person name="Vilgalys R."/>
        </authorList>
    </citation>
    <scope>NUCLEOTIDE SEQUENCE</scope>
    <source>
        <strain evidence="3">PMI_201</strain>
    </source>
</reference>
<dbReference type="Pfam" id="PF02666">
    <property type="entry name" value="PS_Dcarbxylase"/>
    <property type="match status" value="1"/>
</dbReference>
<dbReference type="InterPro" id="IPR003817">
    <property type="entry name" value="PS_Dcarbxylase"/>
</dbReference>
<organism evidence="3 4">
    <name type="scientific">Talaromyces proteolyticus</name>
    <dbReference type="NCBI Taxonomy" id="1131652"/>
    <lineage>
        <taxon>Eukaryota</taxon>
        <taxon>Fungi</taxon>
        <taxon>Dikarya</taxon>
        <taxon>Ascomycota</taxon>
        <taxon>Pezizomycotina</taxon>
        <taxon>Eurotiomycetes</taxon>
        <taxon>Eurotiomycetidae</taxon>
        <taxon>Eurotiales</taxon>
        <taxon>Trichocomaceae</taxon>
        <taxon>Talaromyces</taxon>
        <taxon>Talaromyces sect. Bacilispori</taxon>
    </lineage>
</organism>
<dbReference type="GeneID" id="70240474"/>
<evidence type="ECO:0000313" key="3">
    <source>
        <dbReference type="EMBL" id="KAH8696546.1"/>
    </source>
</evidence>
<dbReference type="PANTHER" id="PTHR10067">
    <property type="entry name" value="PHOSPHATIDYLSERINE DECARBOXYLASE"/>
    <property type="match status" value="1"/>
</dbReference>
<keyword evidence="2" id="KW-0456">Lyase</keyword>
<keyword evidence="4" id="KW-1185">Reference proteome</keyword>
<evidence type="ECO:0000313" key="4">
    <source>
        <dbReference type="Proteomes" id="UP001201262"/>
    </source>
</evidence>
<evidence type="ECO:0000256" key="2">
    <source>
        <dbReference type="ARBA" id="ARBA00023239"/>
    </source>
</evidence>
<feature type="non-terminal residue" evidence="3">
    <location>
        <position position="1"/>
    </location>
</feature>
<dbReference type="AlphaFoldDB" id="A0AAD4Q013"/>
<proteinExistence type="predicted"/>
<accession>A0AAD4Q013</accession>
<evidence type="ECO:0000256" key="1">
    <source>
        <dbReference type="ARBA" id="ARBA00022793"/>
    </source>
</evidence>
<keyword evidence="1" id="KW-0210">Decarboxylase</keyword>
<dbReference type="EMBL" id="JAJTJA010000007">
    <property type="protein sequence ID" value="KAH8696546.1"/>
    <property type="molecule type" value="Genomic_DNA"/>
</dbReference>
<gene>
    <name evidence="3" type="ORF">BGW36DRAFT_275770</name>
</gene>
<dbReference type="GO" id="GO:0008654">
    <property type="term" value="P:phospholipid biosynthetic process"/>
    <property type="evidence" value="ECO:0007669"/>
    <property type="project" value="InterPro"/>
</dbReference>
<dbReference type="Proteomes" id="UP001201262">
    <property type="component" value="Unassembled WGS sequence"/>
</dbReference>
<protein>
    <submittedName>
        <fullName evidence="3">Phosphatidylserine decarboxylase-domain-containing protein</fullName>
    </submittedName>
</protein>
<name>A0AAD4Q013_9EURO</name>
<dbReference type="GO" id="GO:0004609">
    <property type="term" value="F:phosphatidylserine decarboxylase activity"/>
    <property type="evidence" value="ECO:0007669"/>
    <property type="project" value="InterPro"/>
</dbReference>
<dbReference type="RefSeq" id="XP_046071482.1">
    <property type="nucleotide sequence ID" value="XM_046210187.1"/>
</dbReference>
<comment type="caution">
    <text evidence="3">The sequence shown here is derived from an EMBL/GenBank/DDBJ whole genome shotgun (WGS) entry which is preliminary data.</text>
</comment>
<dbReference type="PANTHER" id="PTHR10067:SF13">
    <property type="entry name" value="PHOSPHATIDYLSERINE DECARBOXYLASE"/>
    <property type="match status" value="1"/>
</dbReference>